<evidence type="ECO:0000313" key="1">
    <source>
        <dbReference type="EMBL" id="MBW90302.1"/>
    </source>
</evidence>
<accession>A0A2P2J9Z5</accession>
<name>A0A2P2J9Z5_RHIMU</name>
<dbReference type="AlphaFoldDB" id="A0A2P2J9Z5"/>
<sequence length="49" mass="5531">MYVFGSLEDGAPTFFPNNPFPPLDMVFCACKTFKEAKHNSQQNLNSSME</sequence>
<dbReference type="EMBL" id="GGEC01009819">
    <property type="protein sequence ID" value="MBW90302.1"/>
    <property type="molecule type" value="Transcribed_RNA"/>
</dbReference>
<protein>
    <submittedName>
        <fullName evidence="1">Uncharacterized protein</fullName>
    </submittedName>
</protein>
<reference evidence="1" key="1">
    <citation type="submission" date="2018-02" db="EMBL/GenBank/DDBJ databases">
        <title>Rhizophora mucronata_Transcriptome.</title>
        <authorList>
            <person name="Meera S.P."/>
            <person name="Sreeshan A."/>
            <person name="Augustine A."/>
        </authorList>
    </citation>
    <scope>NUCLEOTIDE SEQUENCE</scope>
    <source>
        <tissue evidence="1">Leaf</tissue>
    </source>
</reference>
<proteinExistence type="predicted"/>
<organism evidence="1">
    <name type="scientific">Rhizophora mucronata</name>
    <name type="common">Asiatic mangrove</name>
    <dbReference type="NCBI Taxonomy" id="61149"/>
    <lineage>
        <taxon>Eukaryota</taxon>
        <taxon>Viridiplantae</taxon>
        <taxon>Streptophyta</taxon>
        <taxon>Embryophyta</taxon>
        <taxon>Tracheophyta</taxon>
        <taxon>Spermatophyta</taxon>
        <taxon>Magnoliopsida</taxon>
        <taxon>eudicotyledons</taxon>
        <taxon>Gunneridae</taxon>
        <taxon>Pentapetalae</taxon>
        <taxon>rosids</taxon>
        <taxon>fabids</taxon>
        <taxon>Malpighiales</taxon>
        <taxon>Rhizophoraceae</taxon>
        <taxon>Rhizophora</taxon>
    </lineage>
</organism>